<dbReference type="RefSeq" id="WP_151757453.1">
    <property type="nucleotide sequence ID" value="NZ_BKZW01000002.1"/>
</dbReference>
<dbReference type="GO" id="GO:0050661">
    <property type="term" value="F:NADP binding"/>
    <property type="evidence" value="ECO:0007669"/>
    <property type="project" value="InterPro"/>
</dbReference>
<protein>
    <submittedName>
        <fullName evidence="7">Putative oxidoreductase YfjR</fullName>
    </submittedName>
</protein>
<organism evidence="7 8">
    <name type="scientific">Dictyobacter vulcani</name>
    <dbReference type="NCBI Taxonomy" id="2607529"/>
    <lineage>
        <taxon>Bacteria</taxon>
        <taxon>Bacillati</taxon>
        <taxon>Chloroflexota</taxon>
        <taxon>Ktedonobacteria</taxon>
        <taxon>Ktedonobacterales</taxon>
        <taxon>Dictyobacteraceae</taxon>
        <taxon>Dictyobacter</taxon>
    </lineage>
</organism>
<dbReference type="Gene3D" id="1.10.1040.10">
    <property type="entry name" value="N-(1-d-carboxylethyl)-l-norvaline Dehydrogenase, domain 2"/>
    <property type="match status" value="1"/>
</dbReference>
<dbReference type="PANTHER" id="PTHR43580:SF2">
    <property type="entry name" value="CYTOKINE-LIKE NUCLEAR FACTOR N-PAC"/>
    <property type="match status" value="1"/>
</dbReference>
<dbReference type="InterPro" id="IPR051265">
    <property type="entry name" value="HIBADH-related_NP60_sf"/>
</dbReference>
<feature type="active site" evidence="4">
    <location>
        <position position="173"/>
    </location>
</feature>
<dbReference type="GO" id="GO:0016054">
    <property type="term" value="P:organic acid catabolic process"/>
    <property type="evidence" value="ECO:0007669"/>
    <property type="project" value="UniProtKB-ARBA"/>
</dbReference>
<dbReference type="Proteomes" id="UP000326912">
    <property type="component" value="Unassembled WGS sequence"/>
</dbReference>
<dbReference type="PIRSF" id="PIRSF000103">
    <property type="entry name" value="HIBADH"/>
    <property type="match status" value="1"/>
</dbReference>
<accession>A0A5J4KT32</accession>
<dbReference type="Gene3D" id="3.40.50.720">
    <property type="entry name" value="NAD(P)-binding Rossmann-like Domain"/>
    <property type="match status" value="1"/>
</dbReference>
<keyword evidence="2" id="KW-0560">Oxidoreductase</keyword>
<dbReference type="InterPro" id="IPR015815">
    <property type="entry name" value="HIBADH-related"/>
</dbReference>
<dbReference type="InterPro" id="IPR036291">
    <property type="entry name" value="NAD(P)-bd_dom_sf"/>
</dbReference>
<evidence type="ECO:0000313" key="7">
    <source>
        <dbReference type="EMBL" id="GER89577.1"/>
    </source>
</evidence>
<dbReference type="AlphaFoldDB" id="A0A5J4KT32"/>
<dbReference type="PROSITE" id="PS00895">
    <property type="entry name" value="3_HYDROXYISOBUT_DH"/>
    <property type="match status" value="1"/>
</dbReference>
<dbReference type="Pfam" id="PF14833">
    <property type="entry name" value="NAD_binding_11"/>
    <property type="match status" value="1"/>
</dbReference>
<evidence type="ECO:0000259" key="5">
    <source>
        <dbReference type="Pfam" id="PF03446"/>
    </source>
</evidence>
<comment type="caution">
    <text evidence="7">The sequence shown here is derived from an EMBL/GenBank/DDBJ whole genome shotgun (WGS) entry which is preliminary data.</text>
</comment>
<feature type="domain" description="3-hydroxyisobutyrate dehydrogenase-like NAD-binding" evidence="6">
    <location>
        <begin position="169"/>
        <end position="285"/>
    </location>
</feature>
<evidence type="ECO:0000256" key="3">
    <source>
        <dbReference type="ARBA" id="ARBA00023027"/>
    </source>
</evidence>
<evidence type="ECO:0000256" key="4">
    <source>
        <dbReference type="PIRSR" id="PIRSR000103-1"/>
    </source>
</evidence>
<sequence length="295" mass="31797">MTESIGFIGLGNMGHPMAINVLKAGYNMKVYNRDLSKTEKIVEAGAKRGIRPDDVVERGGIAVSMLANDEALEAVTLGHDGLLSRLGPGGVHVSMSTVSPALAHKMHELHEKEGCSYVAAPVFGRPEAAAAQQLWIVEAGNAAAKERVRPVLEAMGQGIFDFGEDPSHANIVKISGNFLIASAMESMGEIFTLAEKNGIDRTQVFNMLTQTIFGSPIYKNYGQKIAEKNFQPVGFPIQLALKDINLVLDAAEQARMPMPFASQLHDRLLSGIAKGRGENDWAELTRGIEDEAGIE</sequence>
<dbReference type="PANTHER" id="PTHR43580">
    <property type="entry name" value="OXIDOREDUCTASE GLYR1-RELATED"/>
    <property type="match status" value="1"/>
</dbReference>
<dbReference type="GO" id="GO:0016491">
    <property type="term" value="F:oxidoreductase activity"/>
    <property type="evidence" value="ECO:0007669"/>
    <property type="project" value="UniProtKB-KW"/>
</dbReference>
<evidence type="ECO:0000313" key="8">
    <source>
        <dbReference type="Proteomes" id="UP000326912"/>
    </source>
</evidence>
<name>A0A5J4KT32_9CHLR</name>
<keyword evidence="3" id="KW-0520">NAD</keyword>
<evidence type="ECO:0000259" key="6">
    <source>
        <dbReference type="Pfam" id="PF14833"/>
    </source>
</evidence>
<dbReference type="EMBL" id="BKZW01000002">
    <property type="protein sequence ID" value="GER89577.1"/>
    <property type="molecule type" value="Genomic_DNA"/>
</dbReference>
<dbReference type="Pfam" id="PF03446">
    <property type="entry name" value="NAD_binding_2"/>
    <property type="match status" value="1"/>
</dbReference>
<comment type="similarity">
    <text evidence="1">Belongs to the HIBADH-related family.</text>
</comment>
<reference evidence="7 8" key="1">
    <citation type="submission" date="2019-10" db="EMBL/GenBank/DDBJ databases">
        <title>Dictyobacter vulcani sp. nov., within the class Ktedonobacteria, isolated from soil of volcanic Mt. Zao.</title>
        <authorList>
            <person name="Zheng Y."/>
            <person name="Wang C.M."/>
            <person name="Sakai Y."/>
            <person name="Abe K."/>
            <person name="Yokota A."/>
            <person name="Yabe S."/>
        </authorList>
    </citation>
    <scope>NUCLEOTIDE SEQUENCE [LARGE SCALE GENOMIC DNA]</scope>
    <source>
        <strain evidence="7 8">W12</strain>
    </source>
</reference>
<dbReference type="SUPFAM" id="SSF51735">
    <property type="entry name" value="NAD(P)-binding Rossmann-fold domains"/>
    <property type="match status" value="1"/>
</dbReference>
<evidence type="ECO:0000256" key="2">
    <source>
        <dbReference type="ARBA" id="ARBA00023002"/>
    </source>
</evidence>
<dbReference type="InterPro" id="IPR008927">
    <property type="entry name" value="6-PGluconate_DH-like_C_sf"/>
</dbReference>
<gene>
    <name evidence="7" type="primary">yfjR</name>
    <name evidence="7" type="ORF">KDW_37390</name>
</gene>
<dbReference type="SUPFAM" id="SSF48179">
    <property type="entry name" value="6-phosphogluconate dehydrogenase C-terminal domain-like"/>
    <property type="match status" value="1"/>
</dbReference>
<dbReference type="InterPro" id="IPR006115">
    <property type="entry name" value="6PGDH_NADP-bd"/>
</dbReference>
<feature type="domain" description="6-phosphogluconate dehydrogenase NADP-binding" evidence="5">
    <location>
        <begin position="4"/>
        <end position="160"/>
    </location>
</feature>
<keyword evidence="8" id="KW-1185">Reference proteome</keyword>
<proteinExistence type="inferred from homology"/>
<dbReference type="InterPro" id="IPR029154">
    <property type="entry name" value="HIBADH-like_NADP-bd"/>
</dbReference>
<evidence type="ECO:0000256" key="1">
    <source>
        <dbReference type="ARBA" id="ARBA00009080"/>
    </source>
</evidence>
<dbReference type="InterPro" id="IPR013328">
    <property type="entry name" value="6PGD_dom2"/>
</dbReference>
<dbReference type="GO" id="GO:0051287">
    <property type="term" value="F:NAD binding"/>
    <property type="evidence" value="ECO:0007669"/>
    <property type="project" value="InterPro"/>
</dbReference>
<dbReference type="InterPro" id="IPR002204">
    <property type="entry name" value="3-OH-isobutyrate_DH-rel_CS"/>
</dbReference>